<evidence type="ECO:0000256" key="5">
    <source>
        <dbReference type="ARBA" id="ARBA00023004"/>
    </source>
</evidence>
<evidence type="ECO:0000256" key="6">
    <source>
        <dbReference type="ARBA" id="ARBA00023033"/>
    </source>
</evidence>
<dbReference type="GO" id="GO:0020037">
    <property type="term" value="F:heme binding"/>
    <property type="evidence" value="ECO:0007669"/>
    <property type="project" value="InterPro"/>
</dbReference>
<dbReference type="FunFam" id="1.10.630.10:FF:000018">
    <property type="entry name" value="Cytochrome P450 monooxygenase"/>
    <property type="match status" value="1"/>
</dbReference>
<evidence type="ECO:0000313" key="10">
    <source>
        <dbReference type="Proteomes" id="UP000327294"/>
    </source>
</evidence>
<dbReference type="Proteomes" id="UP000327294">
    <property type="component" value="Chromosome"/>
</dbReference>
<dbReference type="Gene3D" id="1.10.630.10">
    <property type="entry name" value="Cytochrome P450"/>
    <property type="match status" value="1"/>
</dbReference>
<feature type="compositionally biased region" description="Low complexity" evidence="8">
    <location>
        <begin position="1"/>
        <end position="13"/>
    </location>
</feature>
<evidence type="ECO:0000313" key="9">
    <source>
        <dbReference type="EMBL" id="QFR01785.1"/>
    </source>
</evidence>
<keyword evidence="2 7" id="KW-0349">Heme</keyword>
<dbReference type="Pfam" id="PF00067">
    <property type="entry name" value="p450"/>
    <property type="match status" value="1"/>
</dbReference>
<sequence>MADTLTDATSDTSGQCPEYPMPRASGRPLAPPPAAAELRGGDRPITKVRIWNGTTPWLITRHADQRTLLTDPRVSNDDHEPDFPHVNAHRAAIAPHTPKLITNTDAPEHTRLRRSVNAPFLVKRIEAMRPAVRKIVDDLIDDMLAGPNPADLLTALALPVPSLVIAELLGVPYKDHHFFQENSNRVLDNSLTAEEAQESSRALGGYLDALFREKLEQPGDDVLSEMGTRVKAGEMTHQEAVSMGVAMLIAGHETTATMISLGTLALFEHPDQLAVLRDTEDPKVVAGAVDELLRYLSIVHSGLRRVAKDDIEIDGQVIRKGDGLLFDLQTANWDPNAFLEAERLDLSRPARQHNAFGYGPHQCLGQNLARLELQVVYGTLYRRVPTLRPAAPVEQLAFNHTGTTYGVKCLPVAW</sequence>
<dbReference type="EMBL" id="CP045096">
    <property type="protein sequence ID" value="QFR01785.1"/>
    <property type="molecule type" value="Genomic_DNA"/>
</dbReference>
<organism evidence="9 10">
    <name type="scientific">Streptomyces phaeolivaceus</name>
    <dbReference type="NCBI Taxonomy" id="2653200"/>
    <lineage>
        <taxon>Bacteria</taxon>
        <taxon>Bacillati</taxon>
        <taxon>Actinomycetota</taxon>
        <taxon>Actinomycetes</taxon>
        <taxon>Kitasatosporales</taxon>
        <taxon>Streptomycetaceae</taxon>
        <taxon>Streptomyces</taxon>
    </lineage>
</organism>
<evidence type="ECO:0000256" key="1">
    <source>
        <dbReference type="ARBA" id="ARBA00010617"/>
    </source>
</evidence>
<feature type="region of interest" description="Disordered" evidence="8">
    <location>
        <begin position="1"/>
        <end position="41"/>
    </location>
</feature>
<dbReference type="CDD" id="cd11030">
    <property type="entry name" value="CYP105-like"/>
    <property type="match status" value="1"/>
</dbReference>
<proteinExistence type="inferred from homology"/>
<keyword evidence="10" id="KW-1185">Reference proteome</keyword>
<dbReference type="InterPro" id="IPR002397">
    <property type="entry name" value="Cyt_P450_B"/>
</dbReference>
<dbReference type="GO" id="GO:0004497">
    <property type="term" value="F:monooxygenase activity"/>
    <property type="evidence" value="ECO:0007669"/>
    <property type="project" value="UniProtKB-KW"/>
</dbReference>
<dbReference type="RefSeq" id="WP_152173110.1">
    <property type="nucleotide sequence ID" value="NZ_CP045096.1"/>
</dbReference>
<dbReference type="InterPro" id="IPR001128">
    <property type="entry name" value="Cyt_P450"/>
</dbReference>
<gene>
    <name evidence="9" type="ORF">F9278_42630</name>
</gene>
<dbReference type="PANTHER" id="PTHR46696:SF1">
    <property type="entry name" value="CYTOCHROME P450 YJIB-RELATED"/>
    <property type="match status" value="1"/>
</dbReference>
<keyword evidence="5 7" id="KW-0408">Iron</keyword>
<dbReference type="InterPro" id="IPR017972">
    <property type="entry name" value="Cyt_P450_CS"/>
</dbReference>
<dbReference type="AlphaFoldDB" id="A0A5P8KFJ1"/>
<accession>A0A5P8KFJ1</accession>
<evidence type="ECO:0000256" key="3">
    <source>
        <dbReference type="ARBA" id="ARBA00022723"/>
    </source>
</evidence>
<reference evidence="9 10" key="1">
    <citation type="submission" date="2019-10" db="EMBL/GenBank/DDBJ databases">
        <title>Streptomyces sp. strain GY16 isolated from leaves of Broussonetia papyrifera.</title>
        <authorList>
            <person name="Mo P."/>
        </authorList>
    </citation>
    <scope>NUCLEOTIDE SEQUENCE [LARGE SCALE GENOMIC DNA]</scope>
    <source>
        <strain evidence="9 10">GY16</strain>
    </source>
</reference>
<keyword evidence="3 7" id="KW-0479">Metal-binding</keyword>
<comment type="similarity">
    <text evidence="1 7">Belongs to the cytochrome P450 family.</text>
</comment>
<evidence type="ECO:0000256" key="2">
    <source>
        <dbReference type="ARBA" id="ARBA00022617"/>
    </source>
</evidence>
<dbReference type="PRINTS" id="PR00385">
    <property type="entry name" value="P450"/>
</dbReference>
<evidence type="ECO:0000256" key="7">
    <source>
        <dbReference type="RuleBase" id="RU000461"/>
    </source>
</evidence>
<keyword evidence="6 7" id="KW-0503">Monooxygenase</keyword>
<dbReference type="PRINTS" id="PR00359">
    <property type="entry name" value="BP450"/>
</dbReference>
<protein>
    <submittedName>
        <fullName evidence="9">Cytochrome P450</fullName>
    </submittedName>
</protein>
<dbReference type="GO" id="GO:0016705">
    <property type="term" value="F:oxidoreductase activity, acting on paired donors, with incorporation or reduction of molecular oxygen"/>
    <property type="evidence" value="ECO:0007669"/>
    <property type="project" value="InterPro"/>
</dbReference>
<dbReference type="GO" id="GO:0005506">
    <property type="term" value="F:iron ion binding"/>
    <property type="evidence" value="ECO:0007669"/>
    <property type="project" value="InterPro"/>
</dbReference>
<dbReference type="PANTHER" id="PTHR46696">
    <property type="entry name" value="P450, PUTATIVE (EUROFUNG)-RELATED"/>
    <property type="match status" value="1"/>
</dbReference>
<name>A0A5P8KFJ1_9ACTN</name>
<dbReference type="SUPFAM" id="SSF48264">
    <property type="entry name" value="Cytochrome P450"/>
    <property type="match status" value="1"/>
</dbReference>
<evidence type="ECO:0000256" key="4">
    <source>
        <dbReference type="ARBA" id="ARBA00023002"/>
    </source>
</evidence>
<keyword evidence="4 7" id="KW-0560">Oxidoreductase</keyword>
<dbReference type="PROSITE" id="PS00086">
    <property type="entry name" value="CYTOCHROME_P450"/>
    <property type="match status" value="1"/>
</dbReference>
<evidence type="ECO:0000256" key="8">
    <source>
        <dbReference type="SAM" id="MobiDB-lite"/>
    </source>
</evidence>
<dbReference type="KEGG" id="sphv:F9278_42630"/>
<dbReference type="InterPro" id="IPR036396">
    <property type="entry name" value="Cyt_P450_sf"/>
</dbReference>